<keyword evidence="3" id="KW-1185">Reference proteome</keyword>
<accession>A0A7X9ZZ88</accession>
<dbReference type="EMBL" id="JABBFZ010000015">
    <property type="protein sequence ID" value="NML33681.1"/>
    <property type="molecule type" value="Genomic_DNA"/>
</dbReference>
<sequence length="404" mass="41336">MKQAGTATPANHAAAAATEAGLNTDAANAAVTTSNAANAAPAGIDFSRAALIALDWGTTSLRAYLFDAHGQVLAMRASTAGIMNLPKSAAEGGFDAAFDDACGAWLEQARDVPVIAAGMVGSAQGWREAPYVDTPANADALVAGIVRVQAACGATLHIVPGVLQRGELPNVMRGEETQIFGALGAGARDLNGATGASGANGAGSARGNGTAHATNSANVPDDGSRSLIGLPGTHAKWAVVQAGRIERFHTFMTGEVFAALREHTILGRTMVTPDRPDTEAFLRGVNIARERGHAGMLATVFSTRTLGLTGQLSGEAQSDYLSGLLIGHELAGLEAVLAQQGSSLAQQSLQLIGNDALCERYRLALAQFGCLRAEPVKHATERGLWRVAVEAGLVAPPAHAARAG</sequence>
<dbReference type="Proteomes" id="UP000583127">
    <property type="component" value="Unassembled WGS sequence"/>
</dbReference>
<protein>
    <submittedName>
        <fullName evidence="2">2-dehydro-3-deoxygalactonokinase</fullName>
    </submittedName>
</protein>
<dbReference type="InterPro" id="IPR042258">
    <property type="entry name" value="DGOK_N"/>
</dbReference>
<proteinExistence type="predicted"/>
<name>A0A7X9ZZ88_9BURK</name>
<evidence type="ECO:0000313" key="3">
    <source>
        <dbReference type="Proteomes" id="UP000583127"/>
    </source>
</evidence>
<keyword evidence="2" id="KW-0418">Kinase</keyword>
<dbReference type="InterPro" id="IPR007729">
    <property type="entry name" value="DGOK"/>
</dbReference>
<dbReference type="SUPFAM" id="SSF53067">
    <property type="entry name" value="Actin-like ATPase domain"/>
    <property type="match status" value="1"/>
</dbReference>
<dbReference type="InterPro" id="IPR043129">
    <property type="entry name" value="ATPase_NBD"/>
</dbReference>
<organism evidence="2 3">
    <name type="scientific">Paraburkholderia antibiotica</name>
    <dbReference type="NCBI Taxonomy" id="2728839"/>
    <lineage>
        <taxon>Bacteria</taxon>
        <taxon>Pseudomonadati</taxon>
        <taxon>Pseudomonadota</taxon>
        <taxon>Betaproteobacteria</taxon>
        <taxon>Burkholderiales</taxon>
        <taxon>Burkholderiaceae</taxon>
        <taxon>Paraburkholderia</taxon>
    </lineage>
</organism>
<dbReference type="CDD" id="cd24012">
    <property type="entry name" value="ASKHA_NBD_KDGal-kinase"/>
    <property type="match status" value="1"/>
</dbReference>
<evidence type="ECO:0000313" key="2">
    <source>
        <dbReference type="EMBL" id="NML33681.1"/>
    </source>
</evidence>
<reference evidence="2 3" key="1">
    <citation type="submission" date="2020-04" db="EMBL/GenBank/DDBJ databases">
        <title>Paraburkholderia sp. G-4-1-8 isolated from soil.</title>
        <authorList>
            <person name="Dahal R.H."/>
        </authorList>
    </citation>
    <scope>NUCLEOTIDE SEQUENCE [LARGE SCALE GENOMIC DNA]</scope>
    <source>
        <strain evidence="2 3">G-4-1-8</strain>
    </source>
</reference>
<dbReference type="RefSeq" id="WP_169499896.1">
    <property type="nucleotide sequence ID" value="NZ_JABBFZ010000015.1"/>
</dbReference>
<feature type="region of interest" description="Disordered" evidence="1">
    <location>
        <begin position="198"/>
        <end position="225"/>
    </location>
</feature>
<dbReference type="GO" id="GO:0034194">
    <property type="term" value="P:D-galactonate catabolic process"/>
    <property type="evidence" value="ECO:0007669"/>
    <property type="project" value="InterPro"/>
</dbReference>
<keyword evidence="2" id="KW-0808">Transferase</keyword>
<dbReference type="Gene3D" id="3.30.420.300">
    <property type="entry name" value="2-keto-3-deoxy-galactonokinase, substrate binding domain"/>
    <property type="match status" value="1"/>
</dbReference>
<dbReference type="Gene3D" id="3.30.420.310">
    <property type="entry name" value="2-keto-3-deoxy-galactonokinase, C-terminal domain"/>
    <property type="match status" value="1"/>
</dbReference>
<dbReference type="GO" id="GO:0008671">
    <property type="term" value="F:2-dehydro-3-deoxygalactonokinase activity"/>
    <property type="evidence" value="ECO:0007669"/>
    <property type="project" value="InterPro"/>
</dbReference>
<evidence type="ECO:0000256" key="1">
    <source>
        <dbReference type="SAM" id="MobiDB-lite"/>
    </source>
</evidence>
<dbReference type="AlphaFoldDB" id="A0A7X9ZZ88"/>
<gene>
    <name evidence="2" type="ORF">HHL14_22950</name>
</gene>
<dbReference type="Pfam" id="PF05035">
    <property type="entry name" value="DGOK"/>
    <property type="match status" value="2"/>
</dbReference>
<dbReference type="InterPro" id="IPR042257">
    <property type="entry name" value="DGOK_C"/>
</dbReference>
<comment type="caution">
    <text evidence="2">The sequence shown here is derived from an EMBL/GenBank/DDBJ whole genome shotgun (WGS) entry which is preliminary data.</text>
</comment>